<evidence type="ECO:0000259" key="2">
    <source>
        <dbReference type="Pfam" id="PF03432"/>
    </source>
</evidence>
<dbReference type="STRING" id="988821.SAMN05421867_1098"/>
<dbReference type="AlphaFoldDB" id="A0A1I0YX79"/>
<dbReference type="EMBL" id="FOKA01000009">
    <property type="protein sequence ID" value="SFB17657.1"/>
    <property type="molecule type" value="Genomic_DNA"/>
</dbReference>
<feature type="region of interest" description="Disordered" evidence="1">
    <location>
        <begin position="531"/>
        <end position="567"/>
    </location>
</feature>
<sequence length="567" mass="61761">MMPKVGRGDRMRGLMTYLAGPGRANEHTEPHLVAGDAAMLAWYDDNELSMASAAAVADYLEEPHRVLGTQVAGGHVWHCSLSLAASEGQLSNEKWRQIAEDFTAAMGFDDHDGTKAPVRWVAVRHGLSKNGNDHVHLAVNLVREDGTKASTHNDYVRAQHVAAELEVKHGLVITEGRAQGRGSRGYHQAEVEAQARSRAKAKHQREHGGSARAPRWEHLDAADRARLVQAQKPVEQPRLTLARTVRECAVASRDEAEFVRRLRRANLIVKGRLAEGRADVVTGYIVAQRPVHGERPIWYAGGSLGRDLTLPRLRQEWPDTPQNANAAVAEWTAGRRGRRPVAPGREAREGDPKVWRQHAEQLAALNERLRAVPLEDTDTWARVARQTSGAFAAWSRRLERTPGPLAEASRALSLSAQTRQGERPGSHLDLAPLGENAMILLAVTRSGGKAAQVAMFKQLANLTKSVHSAAEASGQAQQAARLASLYRTQLTGVHERLVAEYRGSRPAPSNAPEAAPAPVLAPELAAIVARADAAQPRGPQVPRSPLPVPIEPRRVQPTTPAREGPER</sequence>
<dbReference type="OrthoDB" id="4382201at2"/>
<protein>
    <submittedName>
        <fullName evidence="3">Relaxase/Mobilisation nuclease domain-containing protein</fullName>
    </submittedName>
</protein>
<organism evidence="3 4">
    <name type="scientific">Cellulomonas marina</name>
    <dbReference type="NCBI Taxonomy" id="988821"/>
    <lineage>
        <taxon>Bacteria</taxon>
        <taxon>Bacillati</taxon>
        <taxon>Actinomycetota</taxon>
        <taxon>Actinomycetes</taxon>
        <taxon>Micrococcales</taxon>
        <taxon>Cellulomonadaceae</taxon>
        <taxon>Cellulomonas</taxon>
    </lineage>
</organism>
<keyword evidence="4" id="KW-1185">Reference proteome</keyword>
<name>A0A1I0YX79_9CELL</name>
<reference evidence="3 4" key="1">
    <citation type="submission" date="2016-10" db="EMBL/GenBank/DDBJ databases">
        <authorList>
            <person name="de Groot N.N."/>
        </authorList>
    </citation>
    <scope>NUCLEOTIDE SEQUENCE [LARGE SCALE GENOMIC DNA]</scope>
    <source>
        <strain evidence="3 4">CGMCC 4.6945</strain>
    </source>
</reference>
<evidence type="ECO:0000313" key="4">
    <source>
        <dbReference type="Proteomes" id="UP000199012"/>
    </source>
</evidence>
<dbReference type="Pfam" id="PF03432">
    <property type="entry name" value="Relaxase"/>
    <property type="match status" value="1"/>
</dbReference>
<dbReference type="Proteomes" id="UP000199012">
    <property type="component" value="Unassembled WGS sequence"/>
</dbReference>
<feature type="domain" description="MobA/VirD2-like nuclease" evidence="2">
    <location>
        <begin position="70"/>
        <end position="171"/>
    </location>
</feature>
<proteinExistence type="predicted"/>
<accession>A0A1I0YX79</accession>
<dbReference type="InterPro" id="IPR005094">
    <property type="entry name" value="Endonuclease_MobA/VirD2"/>
</dbReference>
<feature type="region of interest" description="Disordered" evidence="1">
    <location>
        <begin position="179"/>
        <end position="212"/>
    </location>
</feature>
<feature type="region of interest" description="Disordered" evidence="1">
    <location>
        <begin position="333"/>
        <end position="353"/>
    </location>
</feature>
<gene>
    <name evidence="3" type="ORF">SAMN05421867_1098</name>
</gene>
<evidence type="ECO:0000313" key="3">
    <source>
        <dbReference type="EMBL" id="SFB17657.1"/>
    </source>
</evidence>
<evidence type="ECO:0000256" key="1">
    <source>
        <dbReference type="SAM" id="MobiDB-lite"/>
    </source>
</evidence>